<organism evidence="3 4">
    <name type="scientific">Apiospora rasikravindrae</name>
    <dbReference type="NCBI Taxonomy" id="990691"/>
    <lineage>
        <taxon>Eukaryota</taxon>
        <taxon>Fungi</taxon>
        <taxon>Dikarya</taxon>
        <taxon>Ascomycota</taxon>
        <taxon>Pezizomycotina</taxon>
        <taxon>Sordariomycetes</taxon>
        <taxon>Xylariomycetidae</taxon>
        <taxon>Amphisphaeriales</taxon>
        <taxon>Apiosporaceae</taxon>
        <taxon>Apiospora</taxon>
    </lineage>
</organism>
<protein>
    <recommendedName>
        <fullName evidence="2">ABM domain-containing protein</fullName>
    </recommendedName>
</protein>
<dbReference type="Pfam" id="PF03992">
    <property type="entry name" value="ABM"/>
    <property type="match status" value="1"/>
</dbReference>
<name>A0ABR1TBV7_9PEZI</name>
<evidence type="ECO:0000259" key="2">
    <source>
        <dbReference type="Pfam" id="PF03992"/>
    </source>
</evidence>
<proteinExistence type="predicted"/>
<accession>A0ABR1TBV7</accession>
<evidence type="ECO:0000313" key="3">
    <source>
        <dbReference type="EMBL" id="KAK8044094.1"/>
    </source>
</evidence>
<sequence>MTPVTEILIAPLKPNAGLSSLSQAKAMLLRQPGCTAVRYSRQTEDPEKLVLFIDWDDVSSHQAFQENNAAEHQAIQEAVSQPCAGRVRSTYHVPLDPPQSSSASKNDDDDDNDKNRKGERVLDFAAVVEIVHIYFPATLSDAAQRDVLERVNQTKQNLVEHAAGWAGVPAFGFAHELVDHFPGGSGDDSKSRVLVCLAGWGSLEARTAFAAPRWRPRASPP</sequence>
<comment type="caution">
    <text evidence="3">The sequence shown here is derived from an EMBL/GenBank/DDBJ whole genome shotgun (WGS) entry which is preliminary data.</text>
</comment>
<keyword evidence="4" id="KW-1185">Reference proteome</keyword>
<feature type="domain" description="ABM" evidence="2">
    <location>
        <begin position="23"/>
        <end position="77"/>
    </location>
</feature>
<dbReference type="EMBL" id="JAQQWK010000003">
    <property type="protein sequence ID" value="KAK8044094.1"/>
    <property type="molecule type" value="Genomic_DNA"/>
</dbReference>
<dbReference type="InterPro" id="IPR011008">
    <property type="entry name" value="Dimeric_a/b-barrel"/>
</dbReference>
<dbReference type="InterPro" id="IPR007138">
    <property type="entry name" value="ABM_dom"/>
</dbReference>
<feature type="region of interest" description="Disordered" evidence="1">
    <location>
        <begin position="89"/>
        <end position="117"/>
    </location>
</feature>
<reference evidence="3 4" key="1">
    <citation type="submission" date="2023-01" db="EMBL/GenBank/DDBJ databases">
        <title>Analysis of 21 Apiospora genomes using comparative genomics revels a genus with tremendous synthesis potential of carbohydrate active enzymes and secondary metabolites.</title>
        <authorList>
            <person name="Sorensen T."/>
        </authorList>
    </citation>
    <scope>NUCLEOTIDE SEQUENCE [LARGE SCALE GENOMIC DNA]</scope>
    <source>
        <strain evidence="3 4">CBS 33761</strain>
    </source>
</reference>
<evidence type="ECO:0000256" key="1">
    <source>
        <dbReference type="SAM" id="MobiDB-lite"/>
    </source>
</evidence>
<evidence type="ECO:0000313" key="4">
    <source>
        <dbReference type="Proteomes" id="UP001444661"/>
    </source>
</evidence>
<dbReference type="Proteomes" id="UP001444661">
    <property type="component" value="Unassembled WGS sequence"/>
</dbReference>
<dbReference type="SUPFAM" id="SSF54909">
    <property type="entry name" value="Dimeric alpha+beta barrel"/>
    <property type="match status" value="1"/>
</dbReference>
<gene>
    <name evidence="3" type="ORF">PG993_004118</name>
</gene>
<dbReference type="Gene3D" id="3.30.70.100">
    <property type="match status" value="1"/>
</dbReference>